<evidence type="ECO:0000256" key="2">
    <source>
        <dbReference type="ARBA" id="ARBA00022840"/>
    </source>
</evidence>
<dbReference type="Gene3D" id="1.10.8.60">
    <property type="match status" value="1"/>
</dbReference>
<dbReference type="CDD" id="cd00009">
    <property type="entry name" value="AAA"/>
    <property type="match status" value="1"/>
</dbReference>
<dbReference type="InterPro" id="IPR011006">
    <property type="entry name" value="CheY-like_superfamily"/>
</dbReference>
<dbReference type="SUPFAM" id="SSF52172">
    <property type="entry name" value="CheY-like"/>
    <property type="match status" value="1"/>
</dbReference>
<feature type="domain" description="Response regulatory" evidence="7">
    <location>
        <begin position="6"/>
        <end position="125"/>
    </location>
</feature>
<dbReference type="PRINTS" id="PR01590">
    <property type="entry name" value="HTHFIS"/>
</dbReference>
<dbReference type="PANTHER" id="PTHR32071">
    <property type="entry name" value="TRANSCRIPTIONAL REGULATORY PROTEIN"/>
    <property type="match status" value="1"/>
</dbReference>
<dbReference type="Pfam" id="PF02954">
    <property type="entry name" value="HTH_8"/>
    <property type="match status" value="1"/>
</dbReference>
<dbReference type="KEGG" id="fuv:JR347_07785"/>
<dbReference type="Pfam" id="PF25601">
    <property type="entry name" value="AAA_lid_14"/>
    <property type="match status" value="1"/>
</dbReference>
<dbReference type="PROSITE" id="PS50045">
    <property type="entry name" value="SIGMA54_INTERACT_4"/>
    <property type="match status" value="1"/>
</dbReference>
<evidence type="ECO:0000256" key="1">
    <source>
        <dbReference type="ARBA" id="ARBA00022741"/>
    </source>
</evidence>
<organism evidence="8 9">
    <name type="scientific">Fulvivirga lutea</name>
    <dbReference type="NCBI Taxonomy" id="2810512"/>
    <lineage>
        <taxon>Bacteria</taxon>
        <taxon>Pseudomonadati</taxon>
        <taxon>Bacteroidota</taxon>
        <taxon>Cytophagia</taxon>
        <taxon>Cytophagales</taxon>
        <taxon>Fulvivirgaceae</taxon>
        <taxon>Fulvivirga</taxon>
    </lineage>
</organism>
<dbReference type="SUPFAM" id="SSF46689">
    <property type="entry name" value="Homeodomain-like"/>
    <property type="match status" value="1"/>
</dbReference>
<feature type="modified residue" description="4-aspartylphosphate" evidence="5">
    <location>
        <position position="55"/>
    </location>
</feature>
<dbReference type="PROSITE" id="PS00688">
    <property type="entry name" value="SIGMA54_INTERACT_3"/>
    <property type="match status" value="1"/>
</dbReference>
<evidence type="ECO:0000313" key="8">
    <source>
        <dbReference type="EMBL" id="QSE98974.1"/>
    </source>
</evidence>
<dbReference type="GO" id="GO:0000160">
    <property type="term" value="P:phosphorelay signal transduction system"/>
    <property type="evidence" value="ECO:0007669"/>
    <property type="project" value="InterPro"/>
</dbReference>
<evidence type="ECO:0000256" key="5">
    <source>
        <dbReference type="PROSITE-ProRule" id="PRU00169"/>
    </source>
</evidence>
<evidence type="ECO:0000256" key="4">
    <source>
        <dbReference type="ARBA" id="ARBA00023163"/>
    </source>
</evidence>
<proteinExistence type="predicted"/>
<dbReference type="AlphaFoldDB" id="A0A974WJA5"/>
<keyword evidence="3" id="KW-0805">Transcription regulation</keyword>
<evidence type="ECO:0000256" key="3">
    <source>
        <dbReference type="ARBA" id="ARBA00023015"/>
    </source>
</evidence>
<dbReference type="RefSeq" id="WP_205723488.1">
    <property type="nucleotide sequence ID" value="NZ_CP070608.1"/>
</dbReference>
<dbReference type="Gene3D" id="1.10.10.60">
    <property type="entry name" value="Homeodomain-like"/>
    <property type="match status" value="1"/>
</dbReference>
<dbReference type="GO" id="GO:0006355">
    <property type="term" value="P:regulation of DNA-templated transcription"/>
    <property type="evidence" value="ECO:0007669"/>
    <property type="project" value="InterPro"/>
</dbReference>
<dbReference type="InterPro" id="IPR003593">
    <property type="entry name" value="AAA+_ATPase"/>
</dbReference>
<dbReference type="InterPro" id="IPR002197">
    <property type="entry name" value="HTH_Fis"/>
</dbReference>
<dbReference type="Gene3D" id="3.40.50.300">
    <property type="entry name" value="P-loop containing nucleotide triphosphate hydrolases"/>
    <property type="match status" value="1"/>
</dbReference>
<dbReference type="InterPro" id="IPR002078">
    <property type="entry name" value="Sigma_54_int"/>
</dbReference>
<keyword evidence="9" id="KW-1185">Reference proteome</keyword>
<reference evidence="8" key="1">
    <citation type="submission" date="2021-02" db="EMBL/GenBank/DDBJ databases">
        <title>Fulvivirga sp. S481 isolated from sea water.</title>
        <authorList>
            <person name="Bae S.S."/>
            <person name="Baek K."/>
        </authorList>
    </citation>
    <scope>NUCLEOTIDE SEQUENCE</scope>
    <source>
        <strain evidence="8">S481</strain>
    </source>
</reference>
<dbReference type="InterPro" id="IPR025944">
    <property type="entry name" value="Sigma_54_int_dom_CS"/>
</dbReference>
<dbReference type="InterPro" id="IPR009057">
    <property type="entry name" value="Homeodomain-like_sf"/>
</dbReference>
<dbReference type="Gene3D" id="3.40.50.2300">
    <property type="match status" value="1"/>
</dbReference>
<feature type="domain" description="Sigma-54 factor interaction" evidence="6">
    <location>
        <begin position="155"/>
        <end position="384"/>
    </location>
</feature>
<dbReference type="EMBL" id="CP070608">
    <property type="protein sequence ID" value="QSE98974.1"/>
    <property type="molecule type" value="Genomic_DNA"/>
</dbReference>
<keyword evidence="1" id="KW-0547">Nucleotide-binding</keyword>
<name>A0A974WJA5_9BACT</name>
<dbReference type="SMART" id="SM00448">
    <property type="entry name" value="REC"/>
    <property type="match status" value="1"/>
</dbReference>
<evidence type="ECO:0000259" key="6">
    <source>
        <dbReference type="PROSITE" id="PS50045"/>
    </source>
</evidence>
<dbReference type="GO" id="GO:0005524">
    <property type="term" value="F:ATP binding"/>
    <property type="evidence" value="ECO:0007669"/>
    <property type="project" value="UniProtKB-KW"/>
</dbReference>
<evidence type="ECO:0000313" key="9">
    <source>
        <dbReference type="Proteomes" id="UP000662783"/>
    </source>
</evidence>
<dbReference type="GO" id="GO:0043565">
    <property type="term" value="F:sequence-specific DNA binding"/>
    <property type="evidence" value="ECO:0007669"/>
    <property type="project" value="InterPro"/>
</dbReference>
<dbReference type="PROSITE" id="PS50110">
    <property type="entry name" value="RESPONSE_REGULATORY"/>
    <property type="match status" value="1"/>
</dbReference>
<dbReference type="FunFam" id="3.40.50.300:FF:000006">
    <property type="entry name" value="DNA-binding transcriptional regulator NtrC"/>
    <property type="match status" value="1"/>
</dbReference>
<sequence>MKLKGNILIVDDDDLILLSAQLLLEQHFTTVKKINNPNQITEAFKEHSFDVVLLDMNFRQGETTGAEGLKWLKKIIEISPDTHVILMTAYGEVDIAVEAMKSGAIDFIIKPWQNDKLIITIKNALELSNKEKRVKQLESREKMISSTIDHQFGEMIGSSQAMKDIQKLITKVAPTDADVLILGENGTGKEVAARAIHKNSARANEVFITVDLGTIPESLFESELFGHKKGAFTDAREDRIGRFEAATGGTIFLDEIGNLPANLQTKLLTVLQRRQITKVGSNVPKEIDVRVICATNLNLKKAVEEGKFREDLYYRINTVELHLPSLKDRISDIDELIHHFLKKYERKYHKSVFTLEDAAIQELKKHHWPGNVRELQHAVERAAILAEGSKLTARDFGFLQNKNQEINEFDNYDLENIEAWAIQKAIKKHNGNISHASKELGLSRGAMYRRMEKYNL</sequence>
<dbReference type="Proteomes" id="UP000662783">
    <property type="component" value="Chromosome"/>
</dbReference>
<dbReference type="Pfam" id="PF00158">
    <property type="entry name" value="Sigma54_activat"/>
    <property type="match status" value="1"/>
</dbReference>
<dbReference type="InterPro" id="IPR027417">
    <property type="entry name" value="P-loop_NTPase"/>
</dbReference>
<accession>A0A974WJA5</accession>
<keyword evidence="2" id="KW-0067">ATP-binding</keyword>
<evidence type="ECO:0000259" key="7">
    <source>
        <dbReference type="PROSITE" id="PS50110"/>
    </source>
</evidence>
<dbReference type="InterPro" id="IPR058031">
    <property type="entry name" value="AAA_lid_NorR"/>
</dbReference>
<dbReference type="InterPro" id="IPR001789">
    <property type="entry name" value="Sig_transdc_resp-reg_receiver"/>
</dbReference>
<protein>
    <submittedName>
        <fullName evidence="8">Sigma-54-dependent Fis family transcriptional regulator</fullName>
    </submittedName>
</protein>
<keyword evidence="5" id="KW-0597">Phosphoprotein</keyword>
<dbReference type="SUPFAM" id="SSF52540">
    <property type="entry name" value="P-loop containing nucleoside triphosphate hydrolases"/>
    <property type="match status" value="1"/>
</dbReference>
<gene>
    <name evidence="8" type="ORF">JR347_07785</name>
</gene>
<keyword evidence="4" id="KW-0804">Transcription</keyword>
<dbReference type="SMART" id="SM00382">
    <property type="entry name" value="AAA"/>
    <property type="match status" value="1"/>
</dbReference>
<dbReference type="Pfam" id="PF00072">
    <property type="entry name" value="Response_reg"/>
    <property type="match status" value="1"/>
</dbReference>
<dbReference type="PANTHER" id="PTHR32071:SF113">
    <property type="entry name" value="ALGINATE BIOSYNTHESIS TRANSCRIPTIONAL REGULATORY PROTEIN ALGB"/>
    <property type="match status" value="1"/>
</dbReference>